<evidence type="ECO:0000256" key="4">
    <source>
        <dbReference type="ARBA" id="ARBA00022748"/>
    </source>
</evidence>
<evidence type="ECO:0000256" key="6">
    <source>
        <dbReference type="ARBA" id="ARBA00023136"/>
    </source>
</evidence>
<dbReference type="PANTHER" id="PTHR31272:SF9">
    <property type="entry name" value="BLL1027 PROTEIN"/>
    <property type="match status" value="1"/>
</dbReference>
<dbReference type="GO" id="GO:0016020">
    <property type="term" value="C:membrane"/>
    <property type="evidence" value="ECO:0007669"/>
    <property type="project" value="UniProtKB-SubCell"/>
</dbReference>
<proteinExistence type="inferred from homology"/>
<evidence type="ECO:0000256" key="2">
    <source>
        <dbReference type="ARBA" id="ARBA00006143"/>
    </source>
</evidence>
<gene>
    <name evidence="9" type="ORF">DK427_13495</name>
</gene>
<keyword evidence="4" id="KW-0201">Cytochrome c-type biogenesis</keyword>
<comment type="similarity">
    <text evidence="2">Belongs to the DsbD family.</text>
</comment>
<evidence type="ECO:0000256" key="7">
    <source>
        <dbReference type="SAM" id="Phobius"/>
    </source>
</evidence>
<dbReference type="InterPro" id="IPR003834">
    <property type="entry name" value="Cyt_c_assmbl_TM_dom"/>
</dbReference>
<dbReference type="Proteomes" id="UP000246058">
    <property type="component" value="Chromosome"/>
</dbReference>
<dbReference type="EMBL" id="CP029551">
    <property type="protein sequence ID" value="AWN36623.1"/>
    <property type="molecule type" value="Genomic_DNA"/>
</dbReference>
<protein>
    <submittedName>
        <fullName evidence="9">Thiol:disulfide interchange protein</fullName>
    </submittedName>
</protein>
<keyword evidence="6 7" id="KW-0472">Membrane</keyword>
<feature type="transmembrane region" description="Helical" evidence="7">
    <location>
        <begin position="165"/>
        <end position="186"/>
    </location>
</feature>
<evidence type="ECO:0000313" key="10">
    <source>
        <dbReference type="Proteomes" id="UP000246058"/>
    </source>
</evidence>
<evidence type="ECO:0000256" key="5">
    <source>
        <dbReference type="ARBA" id="ARBA00022989"/>
    </source>
</evidence>
<evidence type="ECO:0000256" key="3">
    <source>
        <dbReference type="ARBA" id="ARBA00022692"/>
    </source>
</evidence>
<sequence>MTLEHLVQPLAAGAGGPAALWIAFLAGVLASAVCSCTLPVGLGLASVAGASEAGARRAGLQVAASFFAGIVLSLAVLGSAVGHLGALATEAFGRNWALLMAVVSLAAALLAFWWPRLRTRALTAWRRPGLLGAFAYGVVFSVGTSVAPLLLLLTVAAAEGRSGRGVVLALAFGLGRGLPFLAAGAAGSAITRLARLGVWGRALQLFSGGALLLVSAYYARVYADLL</sequence>
<dbReference type="RefSeq" id="WP_109951717.1">
    <property type="nucleotide sequence ID" value="NZ_CP029551.1"/>
</dbReference>
<keyword evidence="3 7" id="KW-0812">Transmembrane</keyword>
<dbReference type="GO" id="GO:0017004">
    <property type="term" value="P:cytochrome complex assembly"/>
    <property type="evidence" value="ECO:0007669"/>
    <property type="project" value="UniProtKB-KW"/>
</dbReference>
<dbReference type="KEGG" id="meti:DK427_13495"/>
<dbReference type="InterPro" id="IPR051790">
    <property type="entry name" value="Cytochrome_c-biogenesis_DsbD"/>
</dbReference>
<organism evidence="9 10">
    <name type="scientific">Methylobacterium radiodurans</name>
    <dbReference type="NCBI Taxonomy" id="2202828"/>
    <lineage>
        <taxon>Bacteria</taxon>
        <taxon>Pseudomonadati</taxon>
        <taxon>Pseudomonadota</taxon>
        <taxon>Alphaproteobacteria</taxon>
        <taxon>Hyphomicrobiales</taxon>
        <taxon>Methylobacteriaceae</taxon>
        <taxon>Methylobacterium</taxon>
    </lineage>
</organism>
<feature type="transmembrane region" description="Helical" evidence="7">
    <location>
        <begin position="198"/>
        <end position="219"/>
    </location>
</feature>
<name>A0A2U8VSB8_9HYPH</name>
<feature type="transmembrane region" description="Helical" evidence="7">
    <location>
        <begin position="62"/>
        <end position="84"/>
    </location>
</feature>
<reference evidence="9 10" key="1">
    <citation type="submission" date="2018-05" db="EMBL/GenBank/DDBJ databases">
        <title>Complete Genome Sequence of Methylobacterium sp. 17Sr1-43.</title>
        <authorList>
            <person name="Srinivasan S."/>
        </authorList>
    </citation>
    <scope>NUCLEOTIDE SEQUENCE [LARGE SCALE GENOMIC DNA]</scope>
    <source>
        <strain evidence="9 10">17Sr1-43</strain>
    </source>
</reference>
<dbReference type="Pfam" id="PF02683">
    <property type="entry name" value="DsbD_TM"/>
    <property type="match status" value="1"/>
</dbReference>
<evidence type="ECO:0000313" key="9">
    <source>
        <dbReference type="EMBL" id="AWN36623.1"/>
    </source>
</evidence>
<feature type="transmembrane region" description="Helical" evidence="7">
    <location>
        <begin position="96"/>
        <end position="117"/>
    </location>
</feature>
<evidence type="ECO:0000256" key="1">
    <source>
        <dbReference type="ARBA" id="ARBA00004141"/>
    </source>
</evidence>
<dbReference type="OrthoDB" id="7990845at2"/>
<accession>A0A2U8VSB8</accession>
<comment type="subcellular location">
    <subcellularLocation>
        <location evidence="1">Membrane</location>
        <topology evidence="1">Multi-pass membrane protein</topology>
    </subcellularLocation>
</comment>
<dbReference type="PANTHER" id="PTHR31272">
    <property type="entry name" value="CYTOCHROME C-TYPE BIOGENESIS PROTEIN HI_1454-RELATED"/>
    <property type="match status" value="1"/>
</dbReference>
<feature type="domain" description="Cytochrome C biogenesis protein transmembrane" evidence="8">
    <location>
        <begin position="22"/>
        <end position="217"/>
    </location>
</feature>
<keyword evidence="10" id="KW-1185">Reference proteome</keyword>
<evidence type="ECO:0000259" key="8">
    <source>
        <dbReference type="Pfam" id="PF02683"/>
    </source>
</evidence>
<feature type="transmembrane region" description="Helical" evidence="7">
    <location>
        <begin position="20"/>
        <end position="50"/>
    </location>
</feature>
<feature type="transmembrane region" description="Helical" evidence="7">
    <location>
        <begin position="129"/>
        <end position="153"/>
    </location>
</feature>
<dbReference type="AlphaFoldDB" id="A0A2U8VSB8"/>
<keyword evidence="5 7" id="KW-1133">Transmembrane helix</keyword>